<dbReference type="EMBL" id="CVRI01000053">
    <property type="protein sequence ID" value="CRK99819.1"/>
    <property type="molecule type" value="Genomic_DNA"/>
</dbReference>
<protein>
    <submittedName>
        <fullName evidence="1">CLUMA_CG013127, isoform A</fullName>
    </submittedName>
</protein>
<keyword evidence="2" id="KW-1185">Reference proteome</keyword>
<proteinExistence type="predicted"/>
<evidence type="ECO:0000313" key="2">
    <source>
        <dbReference type="Proteomes" id="UP000183832"/>
    </source>
</evidence>
<reference evidence="1 2" key="1">
    <citation type="submission" date="2015-04" db="EMBL/GenBank/DDBJ databases">
        <authorList>
            <person name="Syromyatnikov M.Y."/>
            <person name="Popov V.N."/>
        </authorList>
    </citation>
    <scope>NUCLEOTIDE SEQUENCE [LARGE SCALE GENOMIC DNA]</scope>
</reference>
<evidence type="ECO:0000313" key="1">
    <source>
        <dbReference type="EMBL" id="CRK99819.1"/>
    </source>
</evidence>
<sequence>MAFQKANHVSTLGYAYLRFCIKTKALDFESSNISFKAFRKVMMLNSMTLLIALKQSNDFTGIRFYLKVW</sequence>
<gene>
    <name evidence="1" type="ORF">CLUMA_CG013127</name>
</gene>
<dbReference type="AlphaFoldDB" id="A0A1J1IHX9"/>
<organism evidence="1 2">
    <name type="scientific">Clunio marinus</name>
    <dbReference type="NCBI Taxonomy" id="568069"/>
    <lineage>
        <taxon>Eukaryota</taxon>
        <taxon>Metazoa</taxon>
        <taxon>Ecdysozoa</taxon>
        <taxon>Arthropoda</taxon>
        <taxon>Hexapoda</taxon>
        <taxon>Insecta</taxon>
        <taxon>Pterygota</taxon>
        <taxon>Neoptera</taxon>
        <taxon>Endopterygota</taxon>
        <taxon>Diptera</taxon>
        <taxon>Nematocera</taxon>
        <taxon>Chironomoidea</taxon>
        <taxon>Chironomidae</taxon>
        <taxon>Clunio</taxon>
    </lineage>
</organism>
<accession>A0A1J1IHX9</accession>
<dbReference type="Proteomes" id="UP000183832">
    <property type="component" value="Unassembled WGS sequence"/>
</dbReference>
<name>A0A1J1IHX9_9DIPT</name>